<keyword evidence="3" id="KW-1185">Reference proteome</keyword>
<dbReference type="EMBL" id="BMIU01000003">
    <property type="protein sequence ID" value="GGF22492.1"/>
    <property type="molecule type" value="Genomic_DNA"/>
</dbReference>
<keyword evidence="1" id="KW-1133">Transmembrane helix</keyword>
<organism evidence="2 3">
    <name type="scientific">Echinicola rosea</name>
    <dbReference type="NCBI Taxonomy" id="1807691"/>
    <lineage>
        <taxon>Bacteria</taxon>
        <taxon>Pseudomonadati</taxon>
        <taxon>Bacteroidota</taxon>
        <taxon>Cytophagia</taxon>
        <taxon>Cytophagales</taxon>
        <taxon>Cyclobacteriaceae</taxon>
        <taxon>Echinicola</taxon>
    </lineage>
</organism>
<sequence length="245" mass="27839">MSVIKPSNVVKIGRLYFFGSDDETIISYLSYREIKAMKFHLLILTIFLFFGGVLWACNDEKNFGGKCPPVDPYFKIESIRSYNLKVVGSGNNPWTGIPEGDQVYWWNFFIRFAFDSEYLALEGFGPNSNLKALSCLPAGYKGDKVGVDTLYLKTLSDFSMDYAAGDTLNSIMLMQDWTFSRDNFEEFFSIGTYLKENGAGINREVFEMKMTEGPAKAGEYTFELIYVLNNGDVFRHTTAPVLLRN</sequence>
<evidence type="ECO:0000313" key="3">
    <source>
        <dbReference type="Proteomes" id="UP000647339"/>
    </source>
</evidence>
<comment type="caution">
    <text evidence="2">The sequence shown here is derived from an EMBL/GenBank/DDBJ whole genome shotgun (WGS) entry which is preliminary data.</text>
</comment>
<accession>A0ABQ1UQ98</accession>
<protein>
    <recommendedName>
        <fullName evidence="4">DUF5017 domain-containing protein</fullName>
    </recommendedName>
</protein>
<proteinExistence type="predicted"/>
<evidence type="ECO:0000256" key="1">
    <source>
        <dbReference type="SAM" id="Phobius"/>
    </source>
</evidence>
<name>A0ABQ1UQ98_9BACT</name>
<reference evidence="3" key="1">
    <citation type="journal article" date="2019" name="Int. J. Syst. Evol. Microbiol.">
        <title>The Global Catalogue of Microorganisms (GCM) 10K type strain sequencing project: providing services to taxonomists for standard genome sequencing and annotation.</title>
        <authorList>
            <consortium name="The Broad Institute Genomics Platform"/>
            <consortium name="The Broad Institute Genome Sequencing Center for Infectious Disease"/>
            <person name="Wu L."/>
            <person name="Ma J."/>
        </authorList>
    </citation>
    <scope>NUCLEOTIDE SEQUENCE [LARGE SCALE GENOMIC DNA]</scope>
    <source>
        <strain evidence="3">CGMCC 1.15407</strain>
    </source>
</reference>
<dbReference type="Proteomes" id="UP000647339">
    <property type="component" value="Unassembled WGS sequence"/>
</dbReference>
<keyword evidence="1" id="KW-0472">Membrane</keyword>
<evidence type="ECO:0008006" key="4">
    <source>
        <dbReference type="Google" id="ProtNLM"/>
    </source>
</evidence>
<evidence type="ECO:0000313" key="2">
    <source>
        <dbReference type="EMBL" id="GGF22492.1"/>
    </source>
</evidence>
<gene>
    <name evidence="2" type="ORF">GCM10011339_08230</name>
</gene>
<feature type="transmembrane region" description="Helical" evidence="1">
    <location>
        <begin position="39"/>
        <end position="56"/>
    </location>
</feature>
<keyword evidence="1" id="KW-0812">Transmembrane</keyword>